<keyword evidence="1" id="KW-0597">Phosphoprotein</keyword>
<evidence type="ECO:0000256" key="1">
    <source>
        <dbReference type="PROSITE-ProRule" id="PRU00169"/>
    </source>
</evidence>
<dbReference type="EMBL" id="FNMV01000002">
    <property type="protein sequence ID" value="SDW33846.1"/>
    <property type="molecule type" value="Genomic_DNA"/>
</dbReference>
<feature type="modified residue" description="4-aspartylphosphate" evidence="1">
    <location>
        <position position="55"/>
    </location>
</feature>
<dbReference type="SMART" id="SM00448">
    <property type="entry name" value="REC"/>
    <property type="match status" value="1"/>
</dbReference>
<dbReference type="SUPFAM" id="SSF52172">
    <property type="entry name" value="CheY-like"/>
    <property type="match status" value="1"/>
</dbReference>
<protein>
    <submittedName>
        <fullName evidence="3">CheY chemotaxis protein or a CheY-like REC (Receiver) domain</fullName>
    </submittedName>
</protein>
<dbReference type="Gene3D" id="3.40.50.2300">
    <property type="match status" value="1"/>
</dbReference>
<feature type="domain" description="Response regulatory" evidence="2">
    <location>
        <begin position="1"/>
        <end position="122"/>
    </location>
</feature>
<name>A0A1H2SQD2_9FLAO</name>
<dbReference type="AlphaFoldDB" id="A0A1H2SQD2"/>
<dbReference type="PANTHER" id="PTHR44520:SF2">
    <property type="entry name" value="RESPONSE REGULATOR RCP1"/>
    <property type="match status" value="1"/>
</dbReference>
<dbReference type="PANTHER" id="PTHR44520">
    <property type="entry name" value="RESPONSE REGULATOR RCP1-RELATED"/>
    <property type="match status" value="1"/>
</dbReference>
<dbReference type="PROSITE" id="PS50110">
    <property type="entry name" value="RESPONSE_REGULATORY"/>
    <property type="match status" value="1"/>
</dbReference>
<dbReference type="InterPro" id="IPR052893">
    <property type="entry name" value="TCS_response_regulator"/>
</dbReference>
<dbReference type="Proteomes" id="UP000198569">
    <property type="component" value="Unassembled WGS sequence"/>
</dbReference>
<accession>A0A1H2SQD2</accession>
<evidence type="ECO:0000259" key="2">
    <source>
        <dbReference type="PROSITE" id="PS50110"/>
    </source>
</evidence>
<reference evidence="4" key="1">
    <citation type="submission" date="2016-10" db="EMBL/GenBank/DDBJ databases">
        <authorList>
            <person name="Varghese N."/>
            <person name="Submissions S."/>
        </authorList>
    </citation>
    <scope>NUCLEOTIDE SEQUENCE [LARGE SCALE GENOMIC DNA]</scope>
    <source>
        <strain evidence="4">DSM 15718</strain>
    </source>
</reference>
<sequence length="135" mass="15151">MLVDNNKIDVVSTRDAFSKLGIGTTLHFAESESEAWSLLQGDNKISPTPKIILIDINENGLSGIDLLHKIRETPDLKSILVFVITNTDNDENKVAALNLNIAGYIRKPIESESNIDFFSILNDYWNIIEFTSEKK</sequence>
<organism evidence="3 4">
    <name type="scientific">Flavobacterium degerlachei</name>
    <dbReference type="NCBI Taxonomy" id="229203"/>
    <lineage>
        <taxon>Bacteria</taxon>
        <taxon>Pseudomonadati</taxon>
        <taxon>Bacteroidota</taxon>
        <taxon>Flavobacteriia</taxon>
        <taxon>Flavobacteriales</taxon>
        <taxon>Flavobacteriaceae</taxon>
        <taxon>Flavobacterium</taxon>
    </lineage>
</organism>
<evidence type="ECO:0000313" key="3">
    <source>
        <dbReference type="EMBL" id="SDW33846.1"/>
    </source>
</evidence>
<dbReference type="OrthoDB" id="7631574at2"/>
<proteinExistence type="predicted"/>
<keyword evidence="4" id="KW-1185">Reference proteome</keyword>
<dbReference type="GO" id="GO:0000160">
    <property type="term" value="P:phosphorelay signal transduction system"/>
    <property type="evidence" value="ECO:0007669"/>
    <property type="project" value="InterPro"/>
</dbReference>
<dbReference type="Pfam" id="PF00072">
    <property type="entry name" value="Response_reg"/>
    <property type="match status" value="1"/>
</dbReference>
<dbReference type="STRING" id="229203.SAMN05444338_102142"/>
<dbReference type="InterPro" id="IPR001789">
    <property type="entry name" value="Sig_transdc_resp-reg_receiver"/>
</dbReference>
<gene>
    <name evidence="3" type="ORF">SAMN05444338_102142</name>
</gene>
<evidence type="ECO:0000313" key="4">
    <source>
        <dbReference type="Proteomes" id="UP000198569"/>
    </source>
</evidence>
<dbReference type="InterPro" id="IPR011006">
    <property type="entry name" value="CheY-like_superfamily"/>
</dbReference>